<dbReference type="EMBL" id="ANOF01000128">
    <property type="protein sequence ID" value="EMI25293.1"/>
    <property type="molecule type" value="Genomic_DNA"/>
</dbReference>
<gene>
    <name evidence="2" type="ORF">RESH_04118</name>
</gene>
<dbReference type="PATRIC" id="fig|1263868.3.peg.4462"/>
<comment type="caution">
    <text evidence="2">The sequence shown here is derived from an EMBL/GenBank/DDBJ whole genome shotgun (WGS) entry which is preliminary data.</text>
</comment>
<feature type="region of interest" description="Disordered" evidence="1">
    <location>
        <begin position="274"/>
        <end position="295"/>
    </location>
</feature>
<protein>
    <submittedName>
        <fullName evidence="2">Secreted protein</fullName>
    </submittedName>
</protein>
<organism evidence="2 3">
    <name type="scientific">Rhodopirellula europaea SH398</name>
    <dbReference type="NCBI Taxonomy" id="1263868"/>
    <lineage>
        <taxon>Bacteria</taxon>
        <taxon>Pseudomonadati</taxon>
        <taxon>Planctomycetota</taxon>
        <taxon>Planctomycetia</taxon>
        <taxon>Pirellulales</taxon>
        <taxon>Pirellulaceae</taxon>
        <taxon>Rhodopirellula</taxon>
    </lineage>
</organism>
<evidence type="ECO:0000256" key="1">
    <source>
        <dbReference type="SAM" id="MobiDB-lite"/>
    </source>
</evidence>
<dbReference type="STRING" id="1263868.RESH_04118"/>
<name>M5S125_9BACT</name>
<sequence>MPFVNKSRPHASFEMLKCYGHAIASCIVLSILLLASTPLLGDQPSAAPQLLPKPASSQAQLLVSKRLSELAEDSAASIGNFTHNGPATIEATRLYSIEFDGKSFTVAHVTVVGLRRFSFVVVFDSLSGDAVFSSIDAFPTATDVVITSLGTESDWFIWLQAWNTGLSNGSPLHRRSSVVPIDGEFLCAFTANHFANDSAWTSTPEQAKAVGANGIFFTGKDRQTAIPNHRAKDASGNTVIPALLWDTQQRKFGGPKIATMNDATVMEVVTRESKHYSETSTDSLTNLIPTDSASN</sequence>
<proteinExistence type="predicted"/>
<evidence type="ECO:0000313" key="3">
    <source>
        <dbReference type="Proteomes" id="UP000011996"/>
    </source>
</evidence>
<reference evidence="2 3" key="1">
    <citation type="journal article" date="2013" name="Mar. Genomics">
        <title>Expression of sulfatases in Rhodopirellula baltica and the diversity of sulfatases in the genus Rhodopirellula.</title>
        <authorList>
            <person name="Wegner C.E."/>
            <person name="Richter-Heitmann T."/>
            <person name="Klindworth A."/>
            <person name="Klockow C."/>
            <person name="Richter M."/>
            <person name="Achstetter T."/>
            <person name="Glockner F.O."/>
            <person name="Harder J."/>
        </authorList>
    </citation>
    <scope>NUCLEOTIDE SEQUENCE [LARGE SCALE GENOMIC DNA]</scope>
    <source>
        <strain evidence="2 3">SH398</strain>
    </source>
</reference>
<dbReference type="AlphaFoldDB" id="M5S125"/>
<feature type="compositionally biased region" description="Polar residues" evidence="1">
    <location>
        <begin position="278"/>
        <end position="295"/>
    </location>
</feature>
<dbReference type="Proteomes" id="UP000011996">
    <property type="component" value="Unassembled WGS sequence"/>
</dbReference>
<evidence type="ECO:0000313" key="2">
    <source>
        <dbReference type="EMBL" id="EMI25293.1"/>
    </source>
</evidence>
<accession>M5S125</accession>